<keyword evidence="4" id="KW-0472">Membrane</keyword>
<feature type="transmembrane region" description="Helical" evidence="4">
    <location>
        <begin position="291"/>
        <end position="310"/>
    </location>
</feature>
<evidence type="ECO:0000256" key="2">
    <source>
        <dbReference type="PIRSR" id="PIRSR605754-1"/>
    </source>
</evidence>
<feature type="region of interest" description="Disordered" evidence="3">
    <location>
        <begin position="49"/>
        <end position="71"/>
    </location>
</feature>
<dbReference type="NCBIfam" id="TIGR01076">
    <property type="entry name" value="sortase_fam"/>
    <property type="match status" value="1"/>
</dbReference>
<feature type="transmembrane region" description="Helical" evidence="4">
    <location>
        <begin position="7"/>
        <end position="25"/>
    </location>
</feature>
<feature type="compositionally biased region" description="Acidic residues" evidence="3">
    <location>
        <begin position="59"/>
        <end position="69"/>
    </location>
</feature>
<name>D4J912_9FIRM</name>
<dbReference type="KEGG" id="cct:CC1_21250"/>
<sequence>MRKLIKLIGLFMVFFGIGVYLYPAVSDIYTKYRTNESIEEFYQKYQIDETESEKKSTDSETEADTEEIQSDPLGRFPELYKEIVNYNQSIYENGQENFKDAWSYEQTPINIDGLEDGVFGYIEIPAMDDLKMPLYIGASYENMDKGATVLGYTSIPIGGINTNSVIAGHRGWHKTSYFLYIENLTIGDKVYITNPWGKLTYRVESIDIIDPYDSDAVKIQEGKDMVTLVTCHPYMSHGKYRYVVYCVRDESGGSNDKTVVKPSERTSEAPIKASDGTVYESSNKAIKEEKFLRTVSAAAIILMVIITILYNGRSKRG</sequence>
<dbReference type="AlphaFoldDB" id="D4J912"/>
<dbReference type="CDD" id="cd05827">
    <property type="entry name" value="Sortase_C"/>
    <property type="match status" value="1"/>
</dbReference>
<dbReference type="MEROPS" id="C60.007"/>
<feature type="compositionally biased region" description="Basic and acidic residues" evidence="3">
    <location>
        <begin position="258"/>
        <end position="267"/>
    </location>
</feature>
<evidence type="ECO:0000313" key="6">
    <source>
        <dbReference type="Proteomes" id="UP000008798"/>
    </source>
</evidence>
<dbReference type="HOGENOM" id="CLU_045680_1_1_9"/>
<dbReference type="InterPro" id="IPR005754">
    <property type="entry name" value="Sortase"/>
</dbReference>
<proteinExistence type="predicted"/>
<dbReference type="RefSeq" id="WP_015514401.1">
    <property type="nucleotide sequence ID" value="NC_021009.1"/>
</dbReference>
<dbReference type="Proteomes" id="UP000008798">
    <property type="component" value="Chromosome"/>
</dbReference>
<dbReference type="GO" id="GO:0016787">
    <property type="term" value="F:hydrolase activity"/>
    <property type="evidence" value="ECO:0007669"/>
    <property type="project" value="UniProtKB-KW"/>
</dbReference>
<evidence type="ECO:0000256" key="1">
    <source>
        <dbReference type="ARBA" id="ARBA00022801"/>
    </source>
</evidence>
<dbReference type="InterPro" id="IPR023365">
    <property type="entry name" value="Sortase_dom-sf"/>
</dbReference>
<reference evidence="5 6" key="1">
    <citation type="submission" date="2010-03" db="EMBL/GenBank/DDBJ databases">
        <title>The genome sequence of Coprococcus catus GD/7.</title>
        <authorList>
            <consortium name="metaHIT consortium -- http://www.metahit.eu/"/>
            <person name="Pajon A."/>
            <person name="Turner K."/>
            <person name="Parkhill J."/>
            <person name="Duncan S."/>
            <person name="Flint H."/>
        </authorList>
    </citation>
    <scope>NUCLEOTIDE SEQUENCE [LARGE SCALE GENOMIC DNA]</scope>
    <source>
        <strain evidence="5 6">GD/7</strain>
    </source>
</reference>
<reference evidence="5 6" key="2">
    <citation type="submission" date="2010-03" db="EMBL/GenBank/DDBJ databases">
        <authorList>
            <person name="Pajon A."/>
        </authorList>
    </citation>
    <scope>NUCLEOTIDE SEQUENCE [LARGE SCALE GENOMIC DNA]</scope>
    <source>
        <strain evidence="5 6">GD/7</strain>
    </source>
</reference>
<feature type="active site" description="Acyl-thioester intermediate" evidence="2">
    <location>
        <position position="231"/>
    </location>
</feature>
<keyword evidence="4" id="KW-0812">Transmembrane</keyword>
<evidence type="ECO:0000256" key="3">
    <source>
        <dbReference type="SAM" id="MobiDB-lite"/>
    </source>
</evidence>
<feature type="active site" description="Proton donor/acceptor" evidence="2">
    <location>
        <position position="169"/>
    </location>
</feature>
<dbReference type="InterPro" id="IPR042002">
    <property type="entry name" value="Sortase_C"/>
</dbReference>
<dbReference type="STRING" id="717962.CC1_21250"/>
<dbReference type="EMBL" id="FP929038">
    <property type="protein sequence ID" value="CBK80833.1"/>
    <property type="molecule type" value="Genomic_DNA"/>
</dbReference>
<organism evidence="5 6">
    <name type="scientific">Coprococcus catus GD/7</name>
    <dbReference type="NCBI Taxonomy" id="717962"/>
    <lineage>
        <taxon>Bacteria</taxon>
        <taxon>Bacillati</taxon>
        <taxon>Bacillota</taxon>
        <taxon>Clostridia</taxon>
        <taxon>Lachnospirales</taxon>
        <taxon>Lachnospiraceae</taxon>
        <taxon>Coprococcus</taxon>
    </lineage>
</organism>
<keyword evidence="1" id="KW-0378">Hydrolase</keyword>
<keyword evidence="4" id="KW-1133">Transmembrane helix</keyword>
<dbReference type="SUPFAM" id="SSF63817">
    <property type="entry name" value="Sortase"/>
    <property type="match status" value="1"/>
</dbReference>
<evidence type="ECO:0000313" key="5">
    <source>
        <dbReference type="EMBL" id="CBK80833.1"/>
    </source>
</evidence>
<gene>
    <name evidence="5" type="ORF">CC1_21250</name>
</gene>
<dbReference type="Pfam" id="PF04203">
    <property type="entry name" value="Sortase"/>
    <property type="match status" value="1"/>
</dbReference>
<accession>D4J912</accession>
<protein>
    <submittedName>
        <fullName evidence="5">LPXTG-site transpeptidase (Sortase) family protein</fullName>
    </submittedName>
</protein>
<evidence type="ECO:0000256" key="4">
    <source>
        <dbReference type="SAM" id="Phobius"/>
    </source>
</evidence>
<dbReference type="PATRIC" id="fig|717962.3.peg.2015"/>
<dbReference type="Gene3D" id="2.40.260.10">
    <property type="entry name" value="Sortase"/>
    <property type="match status" value="1"/>
</dbReference>
<feature type="region of interest" description="Disordered" evidence="3">
    <location>
        <begin position="253"/>
        <end position="272"/>
    </location>
</feature>
<dbReference type="NCBIfam" id="NF033745">
    <property type="entry name" value="class_C_sortase"/>
    <property type="match status" value="1"/>
</dbReference>